<evidence type="ECO:0000313" key="2">
    <source>
        <dbReference type="EMBL" id="KAJ7203803.1"/>
    </source>
</evidence>
<dbReference type="Proteomes" id="UP001219525">
    <property type="component" value="Unassembled WGS sequence"/>
</dbReference>
<dbReference type="PANTHER" id="PTHR34144">
    <property type="entry name" value="CHROMOSOME 8, WHOLE GENOME SHOTGUN SEQUENCE"/>
    <property type="match status" value="1"/>
</dbReference>
<dbReference type="InterPro" id="IPR021047">
    <property type="entry name" value="Mannosyltransferase_CMT1"/>
</dbReference>
<feature type="transmembrane region" description="Helical" evidence="1">
    <location>
        <begin position="86"/>
        <end position="108"/>
    </location>
</feature>
<keyword evidence="1" id="KW-0812">Transmembrane</keyword>
<dbReference type="EMBL" id="JARJCW010000049">
    <property type="protein sequence ID" value="KAJ7203803.1"/>
    <property type="molecule type" value="Genomic_DNA"/>
</dbReference>
<gene>
    <name evidence="2" type="ORF">GGX14DRAFT_461225</name>
</gene>
<organism evidence="2 3">
    <name type="scientific">Mycena pura</name>
    <dbReference type="NCBI Taxonomy" id="153505"/>
    <lineage>
        <taxon>Eukaryota</taxon>
        <taxon>Fungi</taxon>
        <taxon>Dikarya</taxon>
        <taxon>Basidiomycota</taxon>
        <taxon>Agaricomycotina</taxon>
        <taxon>Agaricomycetes</taxon>
        <taxon>Agaricomycetidae</taxon>
        <taxon>Agaricales</taxon>
        <taxon>Marasmiineae</taxon>
        <taxon>Mycenaceae</taxon>
        <taxon>Mycena</taxon>
    </lineage>
</organism>
<dbReference type="PANTHER" id="PTHR34144:SF7">
    <property type="entry name" value="EXPORT PROTEIN (CAP59), PUTATIVE (AFU_ORTHOLOGUE AFUA_7G05020)-RELATED"/>
    <property type="match status" value="1"/>
</dbReference>
<dbReference type="Pfam" id="PF11735">
    <property type="entry name" value="CAP59_mtransfer"/>
    <property type="match status" value="1"/>
</dbReference>
<keyword evidence="1" id="KW-0472">Membrane</keyword>
<feature type="transmembrane region" description="Helical" evidence="1">
    <location>
        <begin position="49"/>
        <end position="66"/>
    </location>
</feature>
<protein>
    <submittedName>
        <fullName evidence="2">Cryptococcal mannosyltransferase 1-domain-containing protein</fullName>
    </submittedName>
</protein>
<keyword evidence="2" id="KW-0328">Glycosyltransferase</keyword>
<keyword evidence="3" id="KW-1185">Reference proteome</keyword>
<evidence type="ECO:0000256" key="1">
    <source>
        <dbReference type="SAM" id="Phobius"/>
    </source>
</evidence>
<comment type="caution">
    <text evidence="2">The sequence shown here is derived from an EMBL/GenBank/DDBJ whole genome shotgun (WGS) entry which is preliminary data.</text>
</comment>
<feature type="transmembrane region" description="Helical" evidence="1">
    <location>
        <begin position="159"/>
        <end position="180"/>
    </location>
</feature>
<evidence type="ECO:0000313" key="3">
    <source>
        <dbReference type="Proteomes" id="UP001219525"/>
    </source>
</evidence>
<dbReference type="AlphaFoldDB" id="A0AAD6V6T7"/>
<reference evidence="2" key="1">
    <citation type="submission" date="2023-03" db="EMBL/GenBank/DDBJ databases">
        <title>Massive genome expansion in bonnet fungi (Mycena s.s.) driven by repeated elements and novel gene families across ecological guilds.</title>
        <authorList>
            <consortium name="Lawrence Berkeley National Laboratory"/>
            <person name="Harder C.B."/>
            <person name="Miyauchi S."/>
            <person name="Viragh M."/>
            <person name="Kuo A."/>
            <person name="Thoen E."/>
            <person name="Andreopoulos B."/>
            <person name="Lu D."/>
            <person name="Skrede I."/>
            <person name="Drula E."/>
            <person name="Henrissat B."/>
            <person name="Morin E."/>
            <person name="Kohler A."/>
            <person name="Barry K."/>
            <person name="LaButti K."/>
            <person name="Morin E."/>
            <person name="Salamov A."/>
            <person name="Lipzen A."/>
            <person name="Mereny Z."/>
            <person name="Hegedus B."/>
            <person name="Baldrian P."/>
            <person name="Stursova M."/>
            <person name="Weitz H."/>
            <person name="Taylor A."/>
            <person name="Grigoriev I.V."/>
            <person name="Nagy L.G."/>
            <person name="Martin F."/>
            <person name="Kauserud H."/>
        </authorList>
    </citation>
    <scope>NUCLEOTIDE SEQUENCE</scope>
    <source>
        <strain evidence="2">9144</strain>
    </source>
</reference>
<proteinExistence type="predicted"/>
<sequence>MRGLSQSLKIAFEWTRHTLLRRPVLRPLVLVLQLLVWLLSTIWRVFLHFFPLITAATCFLFVWTMIARFYHTKIPSSGIPFPLPRAYFVITLGAIPIWGLAMIAYVVFQAAVSRAWTFLLGKRRGYRPIAVDPLGLTDEKGAEGRRSREAHNCASALRFHARAVALVIYLSAVLLGLYMLHTYELPVDHQFKKRVELANRVPKPGGYGSGDKLFIAALFYNNADVLPYWTTEITKLINYLGSDNVFVSIVESHSGDRTAALLEDFDRNLAAMNVPRRVLTHEPTPRPPMSTKEQRIVFLAALRNVAMEPLVEKGGYKRVLWSNDVYMEAEAIVELLNTNDGDYDMACGLDQGPWGLYDMWVLRDRLGRIGSTVWPYLLETTGIRAIMRDEPARVSACWNGIAVMRADPFLPRALRSGTQLSTTPLARPLAPTHPSFSRPANQTPATAPPLRFRDSAPGECFSSECFLLPYDLRRVFGMENIYVNPRVITAYSWSYYVWFKYVTRHWAVKWWIRNVENGHGIHLGQLILGPPEKLYIWDGGECHPYWD</sequence>
<name>A0AAD6V6T7_9AGAR</name>
<keyword evidence="1" id="KW-1133">Transmembrane helix</keyword>
<feature type="transmembrane region" description="Helical" evidence="1">
    <location>
        <begin position="24"/>
        <end position="43"/>
    </location>
</feature>
<accession>A0AAD6V6T7</accession>
<dbReference type="GO" id="GO:0016757">
    <property type="term" value="F:glycosyltransferase activity"/>
    <property type="evidence" value="ECO:0007669"/>
    <property type="project" value="UniProtKB-KW"/>
</dbReference>
<keyword evidence="2" id="KW-0808">Transferase</keyword>